<comment type="subcellular location">
    <subcellularLocation>
        <location evidence="1">Periplasm</location>
    </subcellularLocation>
</comment>
<dbReference type="EMBL" id="JBHSRS010000013">
    <property type="protein sequence ID" value="MFC6280677.1"/>
    <property type="molecule type" value="Genomic_DNA"/>
</dbReference>
<dbReference type="NCBIfam" id="NF008588">
    <property type="entry name" value="PRK11553.1"/>
    <property type="match status" value="1"/>
</dbReference>
<evidence type="ECO:0000256" key="3">
    <source>
        <dbReference type="ARBA" id="ARBA00022448"/>
    </source>
</evidence>
<reference evidence="9" key="1">
    <citation type="journal article" date="2019" name="Int. J. Syst. Evol. Microbiol.">
        <title>The Global Catalogue of Microorganisms (GCM) 10K type strain sequencing project: providing services to taxonomists for standard genome sequencing and annotation.</title>
        <authorList>
            <consortium name="The Broad Institute Genomics Platform"/>
            <consortium name="The Broad Institute Genome Sequencing Center for Infectious Disease"/>
            <person name="Wu L."/>
            <person name="Ma J."/>
        </authorList>
    </citation>
    <scope>NUCLEOTIDE SEQUENCE [LARGE SCALE GENOMIC DNA]</scope>
    <source>
        <strain evidence="9">CCUG 39402</strain>
    </source>
</reference>
<gene>
    <name evidence="8" type="ORF">ACFQND_05465</name>
</gene>
<protein>
    <submittedName>
        <fullName evidence="8">Aliphatic sulfonate ABC transporter substrate-binding protein</fullName>
    </submittedName>
</protein>
<proteinExistence type="inferred from homology"/>
<dbReference type="InterPro" id="IPR006311">
    <property type="entry name" value="TAT_signal"/>
</dbReference>
<feature type="chain" id="PRO_5045653822" evidence="6">
    <location>
        <begin position="37"/>
        <end position="373"/>
    </location>
</feature>
<evidence type="ECO:0000259" key="7">
    <source>
        <dbReference type="SMART" id="SM00062"/>
    </source>
</evidence>
<evidence type="ECO:0000256" key="2">
    <source>
        <dbReference type="ARBA" id="ARBA00010742"/>
    </source>
</evidence>
<dbReference type="InterPro" id="IPR015168">
    <property type="entry name" value="SsuA/THI5"/>
</dbReference>
<dbReference type="Pfam" id="PF09084">
    <property type="entry name" value="NMT1"/>
    <property type="match status" value="1"/>
</dbReference>
<dbReference type="NCBIfam" id="TIGR01728">
    <property type="entry name" value="SsuA_fam"/>
    <property type="match status" value="1"/>
</dbReference>
<evidence type="ECO:0000256" key="4">
    <source>
        <dbReference type="ARBA" id="ARBA00022729"/>
    </source>
</evidence>
<dbReference type="PANTHER" id="PTHR30024:SF42">
    <property type="entry name" value="ALIPHATIC SULFONATES-BINDING PROTEIN-RELATED"/>
    <property type="match status" value="1"/>
</dbReference>
<evidence type="ECO:0000256" key="5">
    <source>
        <dbReference type="SAM" id="MobiDB-lite"/>
    </source>
</evidence>
<feature type="region of interest" description="Disordered" evidence="5">
    <location>
        <begin position="337"/>
        <end position="357"/>
    </location>
</feature>
<dbReference type="PANTHER" id="PTHR30024">
    <property type="entry name" value="ALIPHATIC SULFONATES-BINDING PROTEIN-RELATED"/>
    <property type="match status" value="1"/>
</dbReference>
<evidence type="ECO:0000256" key="6">
    <source>
        <dbReference type="SAM" id="SignalP"/>
    </source>
</evidence>
<dbReference type="InterPro" id="IPR010067">
    <property type="entry name" value="ABC_SsuA_sub-bd"/>
</dbReference>
<comment type="caution">
    <text evidence="8">The sequence shown here is derived from an EMBL/GenBank/DDBJ whole genome shotgun (WGS) entry which is preliminary data.</text>
</comment>
<comment type="similarity">
    <text evidence="2">Belongs to the bacterial solute-binding protein SsuA/TauA family.</text>
</comment>
<dbReference type="SMART" id="SM00062">
    <property type="entry name" value="PBPb"/>
    <property type="match status" value="1"/>
</dbReference>
<organism evidence="8 9">
    <name type="scientific">Polaromonas aquatica</name>
    <dbReference type="NCBI Taxonomy" id="332657"/>
    <lineage>
        <taxon>Bacteria</taxon>
        <taxon>Pseudomonadati</taxon>
        <taxon>Pseudomonadota</taxon>
        <taxon>Betaproteobacteria</taxon>
        <taxon>Burkholderiales</taxon>
        <taxon>Comamonadaceae</taxon>
        <taxon>Polaromonas</taxon>
    </lineage>
</organism>
<evidence type="ECO:0000256" key="1">
    <source>
        <dbReference type="ARBA" id="ARBA00004418"/>
    </source>
</evidence>
<dbReference type="PROSITE" id="PS51318">
    <property type="entry name" value="TAT"/>
    <property type="match status" value="1"/>
</dbReference>
<accession>A0ABW1TTU9</accession>
<name>A0ABW1TTU9_9BURK</name>
<keyword evidence="4 6" id="KW-0732">Signal</keyword>
<evidence type="ECO:0000313" key="8">
    <source>
        <dbReference type="EMBL" id="MFC6280677.1"/>
    </source>
</evidence>
<dbReference type="InterPro" id="IPR001638">
    <property type="entry name" value="Solute-binding_3/MltF_N"/>
</dbReference>
<dbReference type="Proteomes" id="UP001596270">
    <property type="component" value="Unassembled WGS sequence"/>
</dbReference>
<keyword evidence="3" id="KW-0813">Transport</keyword>
<dbReference type="RefSeq" id="WP_371435646.1">
    <property type="nucleotide sequence ID" value="NZ_JBHSRS010000013.1"/>
</dbReference>
<dbReference type="Gene3D" id="3.40.190.10">
    <property type="entry name" value="Periplasmic binding protein-like II"/>
    <property type="match status" value="2"/>
</dbReference>
<dbReference type="SUPFAM" id="SSF53850">
    <property type="entry name" value="Periplasmic binding protein-like II"/>
    <property type="match status" value="1"/>
</dbReference>
<feature type="signal peptide" evidence="6">
    <location>
        <begin position="1"/>
        <end position="36"/>
    </location>
</feature>
<evidence type="ECO:0000313" key="9">
    <source>
        <dbReference type="Proteomes" id="UP001596270"/>
    </source>
</evidence>
<feature type="domain" description="Solute-binding protein family 3/N-terminal" evidence="7">
    <location>
        <begin position="48"/>
        <end position="267"/>
    </location>
</feature>
<keyword evidence="9" id="KW-1185">Reference proteome</keyword>
<sequence>MSHATTVSSFLLRRRFLQVVATTAALWGLGLAGAQAQAPAKAEKAPEQLRIGYQKSAVNLVILKQQGALEKRFPGTRVTWAEFPAGPQLLEALSVGSLEFGLTGDSPPVFAQAAGKDLLYVAAEPPKTDSSAILVLNDSPVRTLAELRGKKIALQKGSSAHYLLVRAVEKAGLKWDDIQPIYLAPADARAAFERKSVDAWAIWDPFYAATELAIKPRVLATGRELSSNNSFYLASRPFVAQHESTLLVLLEELTRADGIAQNNRKEAIKLVSDFSGLDAGVVSLFIQRRPASPVGPLSAATVADQQRVADAFLKLGLIPKAVKVSDIVWRIGAPPRSGLAAASPSRGRHQWPGEAGSTVAAGTRLAGASTGSL</sequence>